<evidence type="ECO:0000313" key="7">
    <source>
        <dbReference type="Proteomes" id="UP000319731"/>
    </source>
</evidence>
<keyword evidence="3 5" id="KW-0819">tRNA processing</keyword>
<comment type="similarity">
    <text evidence="2 5">Belongs to the eukaryotic/archaeal RNase P protein component 2 family.</text>
</comment>
<evidence type="ECO:0000256" key="1">
    <source>
        <dbReference type="ARBA" id="ARBA00004123"/>
    </source>
</evidence>
<dbReference type="Pfam" id="PF01900">
    <property type="entry name" value="RNase_P_Rpp14"/>
    <property type="match status" value="1"/>
</dbReference>
<dbReference type="SUPFAM" id="SSF160350">
    <property type="entry name" value="Rnp2-like"/>
    <property type="match status" value="1"/>
</dbReference>
<protein>
    <recommendedName>
        <fullName evidence="5">Ribonuclease P/MRP protein subunit POP5</fullName>
        <ecNumber evidence="5">3.1.26.5</ecNumber>
    </recommendedName>
</protein>
<evidence type="ECO:0000256" key="3">
    <source>
        <dbReference type="ARBA" id="ARBA00022694"/>
    </source>
</evidence>
<evidence type="ECO:0000256" key="4">
    <source>
        <dbReference type="ARBA" id="ARBA00023242"/>
    </source>
</evidence>
<dbReference type="PANTHER" id="PTHR15441:SF2">
    <property type="entry name" value="RIBONUCLEASE P_MRP PROTEIN SUBUNIT POP5"/>
    <property type="match status" value="1"/>
</dbReference>
<gene>
    <name evidence="6" type="ORF">SmJEL517_g06141</name>
</gene>
<evidence type="ECO:0000313" key="6">
    <source>
        <dbReference type="EMBL" id="TPX30262.1"/>
    </source>
</evidence>
<name>A0A507BR56_9FUNG</name>
<comment type="caution">
    <text evidence="6">The sequence shown here is derived from an EMBL/GenBank/DDBJ whole genome shotgun (WGS) entry which is preliminary data.</text>
</comment>
<dbReference type="GeneID" id="42007364"/>
<organism evidence="6 7">
    <name type="scientific">Synchytrium microbalum</name>
    <dbReference type="NCBI Taxonomy" id="1806994"/>
    <lineage>
        <taxon>Eukaryota</taxon>
        <taxon>Fungi</taxon>
        <taxon>Fungi incertae sedis</taxon>
        <taxon>Chytridiomycota</taxon>
        <taxon>Chytridiomycota incertae sedis</taxon>
        <taxon>Chytridiomycetes</taxon>
        <taxon>Synchytriales</taxon>
        <taxon>Synchytriaceae</taxon>
        <taxon>Synchytrium</taxon>
    </lineage>
</organism>
<dbReference type="GO" id="GO:0033204">
    <property type="term" value="F:ribonuclease P RNA binding"/>
    <property type="evidence" value="ECO:0007669"/>
    <property type="project" value="InterPro"/>
</dbReference>
<dbReference type="InterPro" id="IPR002759">
    <property type="entry name" value="Pop5/Rpp14/Rnp2-like"/>
</dbReference>
<evidence type="ECO:0000256" key="5">
    <source>
        <dbReference type="PIRNR" id="PIRNR023803"/>
    </source>
</evidence>
<accession>A0A507BR56</accession>
<dbReference type="RefSeq" id="XP_031021958.1">
    <property type="nucleotide sequence ID" value="XM_031172067.1"/>
</dbReference>
<comment type="function">
    <text evidence="5">Component of ribonuclease P, a protein complex that generates mature tRNA molecules by cleaving their 5'-ends.</text>
</comment>
<dbReference type="GO" id="GO:0004526">
    <property type="term" value="F:ribonuclease P activity"/>
    <property type="evidence" value="ECO:0007669"/>
    <property type="project" value="UniProtKB-EC"/>
</dbReference>
<dbReference type="STRING" id="1806994.A0A507BR56"/>
<proteinExistence type="inferred from homology"/>
<dbReference type="GO" id="GO:0000172">
    <property type="term" value="C:ribonuclease MRP complex"/>
    <property type="evidence" value="ECO:0007669"/>
    <property type="project" value="TreeGrafter"/>
</dbReference>
<dbReference type="PIRSF" id="PIRSF023803">
    <property type="entry name" value="Ribonuclease_P_prd"/>
    <property type="match status" value="1"/>
</dbReference>
<dbReference type="InterPro" id="IPR016819">
    <property type="entry name" value="RNase_P/MRP_POP5"/>
</dbReference>
<dbReference type="GO" id="GO:0005730">
    <property type="term" value="C:nucleolus"/>
    <property type="evidence" value="ECO:0007669"/>
    <property type="project" value="TreeGrafter"/>
</dbReference>
<sequence>MRFKNRYLLFELQYEDGTIDESVHNGIIISVLRDSIQLNFGDYGIGVLGGPTTSNASTSILSLLSFTNPFIQPPSYPVKYFSPHTGLGILRVPRDHYQMAWAAMSFVTQVKKKNAMMRVIHLGGTIKSCQTQAIEYDKAKLRALKRRKVINGNAPSF</sequence>
<dbReference type="EC" id="3.1.26.5" evidence="5"/>
<dbReference type="AlphaFoldDB" id="A0A507BR56"/>
<keyword evidence="4" id="KW-0539">Nucleus</keyword>
<dbReference type="Proteomes" id="UP000319731">
    <property type="component" value="Unassembled WGS sequence"/>
</dbReference>
<dbReference type="PANTHER" id="PTHR15441">
    <property type="entry name" value="RIBONUCLEASE P PROTEIN SUBUNIT P14"/>
    <property type="match status" value="1"/>
</dbReference>
<keyword evidence="7" id="KW-1185">Reference proteome</keyword>
<dbReference type="GO" id="GO:0001682">
    <property type="term" value="P:tRNA 5'-leader removal"/>
    <property type="evidence" value="ECO:0007669"/>
    <property type="project" value="InterPro"/>
</dbReference>
<reference evidence="6 7" key="1">
    <citation type="journal article" date="2019" name="Sci. Rep.">
        <title>Comparative genomics of chytrid fungi reveal insights into the obligate biotrophic and pathogenic lifestyle of Synchytrium endobioticum.</title>
        <authorList>
            <person name="van de Vossenberg B.T.L.H."/>
            <person name="Warris S."/>
            <person name="Nguyen H.D.T."/>
            <person name="van Gent-Pelzer M.P.E."/>
            <person name="Joly D.L."/>
            <person name="van de Geest H.C."/>
            <person name="Bonants P.J.M."/>
            <person name="Smith D.S."/>
            <person name="Levesque C.A."/>
            <person name="van der Lee T.A.J."/>
        </authorList>
    </citation>
    <scope>NUCLEOTIDE SEQUENCE [LARGE SCALE GENOMIC DNA]</scope>
    <source>
        <strain evidence="6 7">JEL517</strain>
    </source>
</reference>
<dbReference type="Gene3D" id="3.30.70.3250">
    <property type="entry name" value="Ribonuclease P, Pop5 subunit"/>
    <property type="match status" value="1"/>
</dbReference>
<comment type="catalytic activity">
    <reaction evidence="5">
        <text>Endonucleolytic cleavage of RNA, removing 5'-extranucleotides from tRNA precursor.</text>
        <dbReference type="EC" id="3.1.26.5"/>
    </reaction>
</comment>
<comment type="subcellular location">
    <subcellularLocation>
        <location evidence="1">Nucleus</location>
    </subcellularLocation>
</comment>
<evidence type="ECO:0000256" key="2">
    <source>
        <dbReference type="ARBA" id="ARBA00010800"/>
    </source>
</evidence>
<dbReference type="GO" id="GO:0030681">
    <property type="term" value="C:multimeric ribonuclease P complex"/>
    <property type="evidence" value="ECO:0007669"/>
    <property type="project" value="TreeGrafter"/>
</dbReference>
<dbReference type="InterPro" id="IPR038085">
    <property type="entry name" value="Rnp2-like_sf"/>
</dbReference>
<dbReference type="OrthoDB" id="24745at2759"/>
<dbReference type="EMBL" id="QEAO01000080">
    <property type="protein sequence ID" value="TPX30262.1"/>
    <property type="molecule type" value="Genomic_DNA"/>
</dbReference>